<evidence type="ECO:0000313" key="2">
    <source>
        <dbReference type="EMBL" id="TDQ54329.1"/>
    </source>
</evidence>
<feature type="domain" description="NmrA-like" evidence="1">
    <location>
        <begin position="3"/>
        <end position="204"/>
    </location>
</feature>
<accession>A0A4V3D936</accession>
<dbReference type="AlphaFoldDB" id="A0A4V3D936"/>
<dbReference type="Proteomes" id="UP000295281">
    <property type="component" value="Unassembled WGS sequence"/>
</dbReference>
<dbReference type="EMBL" id="SNYN01000002">
    <property type="protein sequence ID" value="TDQ54329.1"/>
    <property type="molecule type" value="Genomic_DNA"/>
</dbReference>
<dbReference type="Pfam" id="PF05368">
    <property type="entry name" value="NmrA"/>
    <property type="match status" value="1"/>
</dbReference>
<name>A0A4V3D936_9ACTN</name>
<dbReference type="InterPro" id="IPR036291">
    <property type="entry name" value="NAD(P)-bd_dom_sf"/>
</dbReference>
<dbReference type="PANTHER" id="PTHR43162:SF1">
    <property type="entry name" value="PRESTALK A DIFFERENTIATION PROTEIN A"/>
    <property type="match status" value="1"/>
</dbReference>
<sequence length="272" mass="28501">MTRQTILVLGATGSTGRRVAGLLRSAGHDVRAASRGGGVRFDWTDPETWEPALAGATKLYLMAPDGLAVDPSLVACAVEQGVRHMTLLSSRSIEAMGDERLTAAERTVRDSGADWTIVRPDWFDQNFDEGFFRPAVLAGELALPLGDVKQGFVDAGDIAAVAAAALTGDGHAGRVYELTGPEALSFPDALAAIGRASGRTIRHLGGDDDYTASLAAAGVPVEEARRALDSFAALRRLGDAEPTDAVRRVTGRAPKSFAAYAAEAARNGAWQA</sequence>
<dbReference type="InterPro" id="IPR051604">
    <property type="entry name" value="Ergot_Alk_Oxidoreductase"/>
</dbReference>
<dbReference type="InterPro" id="IPR008030">
    <property type="entry name" value="NmrA-like"/>
</dbReference>
<dbReference type="Gene3D" id="3.90.25.10">
    <property type="entry name" value="UDP-galactose 4-epimerase, domain 1"/>
    <property type="match status" value="1"/>
</dbReference>
<proteinExistence type="predicted"/>
<dbReference type="Gene3D" id="3.40.50.720">
    <property type="entry name" value="NAD(P)-binding Rossmann-like Domain"/>
    <property type="match status" value="1"/>
</dbReference>
<dbReference type="RefSeq" id="WP_133740319.1">
    <property type="nucleotide sequence ID" value="NZ_SNYN01000002.1"/>
</dbReference>
<keyword evidence="3" id="KW-1185">Reference proteome</keyword>
<protein>
    <submittedName>
        <fullName evidence="2">Uncharacterized protein YbjT (DUF2867 family)</fullName>
    </submittedName>
</protein>
<comment type="caution">
    <text evidence="2">The sequence shown here is derived from an EMBL/GenBank/DDBJ whole genome shotgun (WGS) entry which is preliminary data.</text>
</comment>
<reference evidence="2 3" key="1">
    <citation type="submission" date="2019-03" db="EMBL/GenBank/DDBJ databases">
        <title>Genomic Encyclopedia of Type Strains, Phase IV (KMG-IV): sequencing the most valuable type-strain genomes for metagenomic binning, comparative biology and taxonomic classification.</title>
        <authorList>
            <person name="Goeker M."/>
        </authorList>
    </citation>
    <scope>NUCLEOTIDE SEQUENCE [LARGE SCALE GENOMIC DNA]</scope>
    <source>
        <strain evidence="2 3">DSM 46770</strain>
    </source>
</reference>
<evidence type="ECO:0000313" key="3">
    <source>
        <dbReference type="Proteomes" id="UP000295281"/>
    </source>
</evidence>
<dbReference type="SUPFAM" id="SSF51735">
    <property type="entry name" value="NAD(P)-binding Rossmann-fold domains"/>
    <property type="match status" value="1"/>
</dbReference>
<organism evidence="2 3">
    <name type="scientific">Actinorugispora endophytica</name>
    <dbReference type="NCBI Taxonomy" id="1605990"/>
    <lineage>
        <taxon>Bacteria</taxon>
        <taxon>Bacillati</taxon>
        <taxon>Actinomycetota</taxon>
        <taxon>Actinomycetes</taxon>
        <taxon>Streptosporangiales</taxon>
        <taxon>Nocardiopsidaceae</taxon>
        <taxon>Actinorugispora</taxon>
    </lineage>
</organism>
<gene>
    <name evidence="2" type="ORF">EV190_102163</name>
</gene>
<dbReference type="OrthoDB" id="4457504at2"/>
<evidence type="ECO:0000259" key="1">
    <source>
        <dbReference type="Pfam" id="PF05368"/>
    </source>
</evidence>
<dbReference type="PANTHER" id="PTHR43162">
    <property type="match status" value="1"/>
</dbReference>